<dbReference type="HOGENOM" id="CLU_1678575_0_0_1"/>
<dbReference type="EMBL" id="KN840511">
    <property type="protein sequence ID" value="KIP06736.1"/>
    <property type="molecule type" value="Genomic_DNA"/>
</dbReference>
<evidence type="ECO:0000256" key="1">
    <source>
        <dbReference type="SAM" id="MobiDB-lite"/>
    </source>
</evidence>
<dbReference type="AlphaFoldDB" id="A0A0C3RXQ0"/>
<feature type="region of interest" description="Disordered" evidence="1">
    <location>
        <begin position="1"/>
        <end position="21"/>
    </location>
</feature>
<feature type="compositionally biased region" description="Basic and acidic residues" evidence="1">
    <location>
        <begin position="1"/>
        <end position="14"/>
    </location>
</feature>
<organism evidence="2 3">
    <name type="scientific">Phlebiopsis gigantea (strain 11061_1 CR5-6)</name>
    <name type="common">White-rot fungus</name>
    <name type="synonym">Peniophora gigantea</name>
    <dbReference type="NCBI Taxonomy" id="745531"/>
    <lineage>
        <taxon>Eukaryota</taxon>
        <taxon>Fungi</taxon>
        <taxon>Dikarya</taxon>
        <taxon>Basidiomycota</taxon>
        <taxon>Agaricomycotina</taxon>
        <taxon>Agaricomycetes</taxon>
        <taxon>Polyporales</taxon>
        <taxon>Phanerochaetaceae</taxon>
        <taxon>Phlebiopsis</taxon>
    </lineage>
</organism>
<reference evidence="2 3" key="1">
    <citation type="journal article" date="2014" name="PLoS Genet.">
        <title>Analysis of the Phlebiopsis gigantea genome, transcriptome and secretome provides insight into its pioneer colonization strategies of wood.</title>
        <authorList>
            <person name="Hori C."/>
            <person name="Ishida T."/>
            <person name="Igarashi K."/>
            <person name="Samejima M."/>
            <person name="Suzuki H."/>
            <person name="Master E."/>
            <person name="Ferreira P."/>
            <person name="Ruiz-Duenas F.J."/>
            <person name="Held B."/>
            <person name="Canessa P."/>
            <person name="Larrondo L.F."/>
            <person name="Schmoll M."/>
            <person name="Druzhinina I.S."/>
            <person name="Kubicek C.P."/>
            <person name="Gaskell J.A."/>
            <person name="Kersten P."/>
            <person name="St John F."/>
            <person name="Glasner J."/>
            <person name="Sabat G."/>
            <person name="Splinter BonDurant S."/>
            <person name="Syed K."/>
            <person name="Yadav J."/>
            <person name="Mgbeahuruike A.C."/>
            <person name="Kovalchuk A."/>
            <person name="Asiegbu F.O."/>
            <person name="Lackner G."/>
            <person name="Hoffmeister D."/>
            <person name="Rencoret J."/>
            <person name="Gutierrez A."/>
            <person name="Sun H."/>
            <person name="Lindquist E."/>
            <person name="Barry K."/>
            <person name="Riley R."/>
            <person name="Grigoriev I.V."/>
            <person name="Henrissat B."/>
            <person name="Kues U."/>
            <person name="Berka R.M."/>
            <person name="Martinez A.T."/>
            <person name="Covert S.F."/>
            <person name="Blanchette R.A."/>
            <person name="Cullen D."/>
        </authorList>
    </citation>
    <scope>NUCLEOTIDE SEQUENCE [LARGE SCALE GENOMIC DNA]</scope>
    <source>
        <strain evidence="2 3">11061_1 CR5-6</strain>
    </source>
</reference>
<evidence type="ECO:0000313" key="3">
    <source>
        <dbReference type="Proteomes" id="UP000053257"/>
    </source>
</evidence>
<sequence length="157" mass="16379">MATRRDAGGGREGEGGGPGTTAVGPRGVLVCVWRRYVVPGKHAAIRTARTLAAYPSCARRGAAVCGAGAGGWGTLCAVGALGPVRRRAGRLAGRSEGDTRRTLPIFFGWRLPRLRGDGNQLLPRDATDCYLRPGICAHATAALFADALAQCKSCCRM</sequence>
<evidence type="ECO:0000313" key="2">
    <source>
        <dbReference type="EMBL" id="KIP06736.1"/>
    </source>
</evidence>
<name>A0A0C3RXQ0_PHLG1</name>
<protein>
    <submittedName>
        <fullName evidence="2">Uncharacterized protein</fullName>
    </submittedName>
</protein>
<gene>
    <name evidence="2" type="ORF">PHLGIDRAFT_446792</name>
</gene>
<dbReference type="Proteomes" id="UP000053257">
    <property type="component" value="Unassembled WGS sequence"/>
</dbReference>
<keyword evidence="3" id="KW-1185">Reference proteome</keyword>
<proteinExistence type="predicted"/>
<accession>A0A0C3RXQ0</accession>